<reference evidence="1 2" key="1">
    <citation type="submission" date="2017-04" db="EMBL/GenBank/DDBJ databases">
        <authorList>
            <person name="Afonso C.L."/>
            <person name="Miller P.J."/>
            <person name="Scott M.A."/>
            <person name="Spackman E."/>
            <person name="Goraichik I."/>
            <person name="Dimitrov K.M."/>
            <person name="Suarez D.L."/>
            <person name="Swayne D.E."/>
        </authorList>
    </citation>
    <scope>NUCLEOTIDE SEQUENCE [LARGE SCALE GENOMIC DNA]</scope>
    <source>
        <strain evidence="1 2">B5P</strain>
    </source>
</reference>
<organism evidence="1 2">
    <name type="scientific">Mesorhizobium australicum</name>
    <dbReference type="NCBI Taxonomy" id="536018"/>
    <lineage>
        <taxon>Bacteria</taxon>
        <taxon>Pseudomonadati</taxon>
        <taxon>Pseudomonadota</taxon>
        <taxon>Alphaproteobacteria</taxon>
        <taxon>Hyphomicrobiales</taxon>
        <taxon>Phyllobacteriaceae</taxon>
        <taxon>Mesorhizobium</taxon>
    </lineage>
</organism>
<protein>
    <submittedName>
        <fullName evidence="1">Transglutaminase-like superfamily protein</fullName>
    </submittedName>
</protein>
<dbReference type="RefSeq" id="WP_085467169.1">
    <property type="nucleotide sequence ID" value="NZ_FXBL01000004.1"/>
</dbReference>
<dbReference type="Proteomes" id="UP000193083">
    <property type="component" value="Unassembled WGS sequence"/>
</dbReference>
<evidence type="ECO:0000313" key="2">
    <source>
        <dbReference type="Proteomes" id="UP000193083"/>
    </source>
</evidence>
<sequence>MLSTPNEIERIARMARAILEPIWCRWHLLDSGTVPPIPSLNTCGRSSLFLERALRDGGIDASVCRGVPQDGLELGFFDGASWRAHSWVEAEGRIIDITADQFGAPPVVIVPHPERRYRGGGRDTAAPEAIARRHRLVDEIWPLWLALASAKGRS</sequence>
<accession>A0A1X7PWZ0</accession>
<keyword evidence="2" id="KW-1185">Reference proteome</keyword>
<dbReference type="OrthoDB" id="573272at2"/>
<evidence type="ECO:0000313" key="1">
    <source>
        <dbReference type="EMBL" id="SMH56838.1"/>
    </source>
</evidence>
<dbReference type="AlphaFoldDB" id="A0A1X7PWZ0"/>
<name>A0A1X7PWZ0_9HYPH</name>
<dbReference type="EMBL" id="FXBL01000004">
    <property type="protein sequence ID" value="SMH56838.1"/>
    <property type="molecule type" value="Genomic_DNA"/>
</dbReference>
<proteinExistence type="predicted"/>
<gene>
    <name evidence="1" type="ORF">SAMN02982922_5602</name>
</gene>